<dbReference type="PRINTS" id="PR01217">
    <property type="entry name" value="PRICHEXTENSN"/>
</dbReference>
<name>A0ABY6DSH5_9NEIS</name>
<dbReference type="EC" id="3.2.1.14" evidence="1"/>
<evidence type="ECO:0000256" key="1">
    <source>
        <dbReference type="ARBA" id="ARBA00012729"/>
    </source>
</evidence>
<sequence length="563" mass="59063">MTRLLASVVLACGVMAAHAAPAWQEGSAYSAGTLVTYNGRDYKALVTHTAHSGANWNPAATPTLWQDLGPTTGGTPTPTPATPTPAPVTPTPNPATPTPNPATPTPAPVTPAPTGCHQAWSSSAVYTGGQRVTHNGVNYEAKWWTQGDNPAQSGSWGVWKSIGNCGTPPTNPTPTPVPPTPTPTPVTPTPTPVTPTPTPVTPTPTPVTPTPTPVTPTPNPGGDGLPKHVLVGYMHASFANGSGYIRMNDVSDAWDIINLSFAEPTSATSGQVAFKMCPATQCPNVESEAEFLAAIKAKQAKGKKVLISIGGANGQVRLESPAAAAAFVSSVSAIIDKYGLDGLDVDFEGHSLQLNPGDNDVANPTSPVIVNLISALKQLKAKYGSKFVLTMAPETFFVQLGYSFYGGTCAGCDTRAGAYLPVIYAMRNDLTLLHVQDYNSGPITGLDNQYHTMGNADFHVAMTDMLLAGFKVAGTNFQFPALRQEQVAIGLPANGNAGGGFTSVGEVHKALDCLMKGAQCGSYKPKGVYPNMRGLMTWSVNWDKFNNFEFSTQHRAYFNALPQ</sequence>
<keyword evidence="2 5" id="KW-0378">Hydrolase</keyword>
<dbReference type="PANTHER" id="PTHR45708">
    <property type="entry name" value="ENDOCHITINASE"/>
    <property type="match status" value="1"/>
</dbReference>
<dbReference type="InterPro" id="IPR003610">
    <property type="entry name" value="CBM5/12"/>
</dbReference>
<dbReference type="Proteomes" id="UP001061302">
    <property type="component" value="Chromosome"/>
</dbReference>
<evidence type="ECO:0000256" key="4">
    <source>
        <dbReference type="ARBA" id="ARBA00023295"/>
    </source>
</evidence>
<keyword evidence="4 5" id="KW-0326">Glycosidase</keyword>
<dbReference type="SUPFAM" id="SSF51445">
    <property type="entry name" value="(Trans)glycosidases"/>
    <property type="match status" value="1"/>
</dbReference>
<keyword evidence="8" id="KW-0732">Signal</keyword>
<dbReference type="InterPro" id="IPR001223">
    <property type="entry name" value="Glyco_hydro18_cat"/>
</dbReference>
<evidence type="ECO:0000256" key="3">
    <source>
        <dbReference type="ARBA" id="ARBA00023277"/>
    </source>
</evidence>
<dbReference type="Gene3D" id="2.10.10.20">
    <property type="entry name" value="Carbohydrate-binding module superfamily 5/12"/>
    <property type="match status" value="2"/>
</dbReference>
<dbReference type="InterPro" id="IPR017853">
    <property type="entry name" value="GH"/>
</dbReference>
<protein>
    <recommendedName>
        <fullName evidence="1">chitinase</fullName>
        <ecNumber evidence="1">3.2.1.14</ecNumber>
    </recommendedName>
</protein>
<dbReference type="SUPFAM" id="SSF51055">
    <property type="entry name" value="Carbohydrate binding domain"/>
    <property type="match status" value="2"/>
</dbReference>
<evidence type="ECO:0000313" key="11">
    <source>
        <dbReference type="Proteomes" id="UP001061302"/>
    </source>
</evidence>
<dbReference type="InterPro" id="IPR050542">
    <property type="entry name" value="Glycosyl_Hydrlase18_Chitinase"/>
</dbReference>
<dbReference type="CDD" id="cd02871">
    <property type="entry name" value="GH18_chitinase_D-like"/>
    <property type="match status" value="1"/>
</dbReference>
<accession>A0ABY6DSH5</accession>
<feature type="chain" id="PRO_5047351438" description="chitinase" evidence="8">
    <location>
        <begin position="20"/>
        <end position="563"/>
    </location>
</feature>
<evidence type="ECO:0000256" key="5">
    <source>
        <dbReference type="RuleBase" id="RU000489"/>
    </source>
</evidence>
<keyword evidence="11" id="KW-1185">Reference proteome</keyword>
<evidence type="ECO:0000256" key="6">
    <source>
        <dbReference type="RuleBase" id="RU004453"/>
    </source>
</evidence>
<dbReference type="SMART" id="SM00636">
    <property type="entry name" value="Glyco_18"/>
    <property type="match status" value="1"/>
</dbReference>
<evidence type="ECO:0000256" key="8">
    <source>
        <dbReference type="SAM" id="SignalP"/>
    </source>
</evidence>
<dbReference type="InterPro" id="IPR036573">
    <property type="entry name" value="CBM_sf_5/12"/>
</dbReference>
<dbReference type="PROSITE" id="PS01095">
    <property type="entry name" value="GH18_1"/>
    <property type="match status" value="1"/>
</dbReference>
<dbReference type="InterPro" id="IPR001579">
    <property type="entry name" value="Glyco_hydro_18_chit_AS"/>
</dbReference>
<organism evidence="10 11">
    <name type="scientific">Chitiniphilus purpureus</name>
    <dbReference type="NCBI Taxonomy" id="2981137"/>
    <lineage>
        <taxon>Bacteria</taxon>
        <taxon>Pseudomonadati</taxon>
        <taxon>Pseudomonadota</taxon>
        <taxon>Betaproteobacteria</taxon>
        <taxon>Neisseriales</taxon>
        <taxon>Chitinibacteraceae</taxon>
        <taxon>Chitiniphilus</taxon>
    </lineage>
</organism>
<dbReference type="EMBL" id="CP106753">
    <property type="protein sequence ID" value="UXY17287.1"/>
    <property type="molecule type" value="Genomic_DNA"/>
</dbReference>
<evidence type="ECO:0000259" key="9">
    <source>
        <dbReference type="PROSITE" id="PS51910"/>
    </source>
</evidence>
<dbReference type="GO" id="GO:0016787">
    <property type="term" value="F:hydrolase activity"/>
    <property type="evidence" value="ECO:0007669"/>
    <property type="project" value="UniProtKB-KW"/>
</dbReference>
<gene>
    <name evidence="10" type="ORF">N8I74_05015</name>
</gene>
<dbReference type="PROSITE" id="PS51910">
    <property type="entry name" value="GH18_2"/>
    <property type="match status" value="1"/>
</dbReference>
<feature type="signal peptide" evidence="8">
    <location>
        <begin position="1"/>
        <end position="19"/>
    </location>
</feature>
<dbReference type="CDD" id="cd12215">
    <property type="entry name" value="ChiC_BD"/>
    <property type="match status" value="1"/>
</dbReference>
<evidence type="ECO:0000313" key="10">
    <source>
        <dbReference type="EMBL" id="UXY17287.1"/>
    </source>
</evidence>
<dbReference type="RefSeq" id="WP_263126717.1">
    <property type="nucleotide sequence ID" value="NZ_CP106753.1"/>
</dbReference>
<feature type="compositionally biased region" description="Polar residues" evidence="7">
    <location>
        <begin position="53"/>
        <end position="64"/>
    </location>
</feature>
<dbReference type="SMART" id="SM00495">
    <property type="entry name" value="ChtBD3"/>
    <property type="match status" value="2"/>
</dbReference>
<evidence type="ECO:0000256" key="2">
    <source>
        <dbReference type="ARBA" id="ARBA00022801"/>
    </source>
</evidence>
<dbReference type="Gene3D" id="3.20.20.80">
    <property type="entry name" value="Glycosidases"/>
    <property type="match status" value="1"/>
</dbReference>
<dbReference type="Pfam" id="PF02839">
    <property type="entry name" value="CBM_5_12"/>
    <property type="match status" value="2"/>
</dbReference>
<dbReference type="InterPro" id="IPR011583">
    <property type="entry name" value="Chitinase_II/V-like_cat"/>
</dbReference>
<reference evidence="10" key="1">
    <citation type="submission" date="2022-10" db="EMBL/GenBank/DDBJ databases">
        <title>Chitiniphilus purpureus sp. nov., a novel chitin-degrading bacterium isolated from crawfish pond sediment.</title>
        <authorList>
            <person name="Li K."/>
        </authorList>
    </citation>
    <scope>NUCLEOTIDE SEQUENCE</scope>
    <source>
        <strain evidence="10">CD1</strain>
    </source>
</reference>
<feature type="compositionally biased region" description="Pro residues" evidence="7">
    <location>
        <begin position="77"/>
        <end position="111"/>
    </location>
</feature>
<feature type="region of interest" description="Disordered" evidence="7">
    <location>
        <begin position="53"/>
        <end position="116"/>
    </location>
</feature>
<feature type="region of interest" description="Disordered" evidence="7">
    <location>
        <begin position="167"/>
        <end position="220"/>
    </location>
</feature>
<evidence type="ECO:0000256" key="7">
    <source>
        <dbReference type="SAM" id="MobiDB-lite"/>
    </source>
</evidence>
<keyword evidence="3" id="KW-0119">Carbohydrate metabolism</keyword>
<feature type="compositionally biased region" description="Pro residues" evidence="7">
    <location>
        <begin position="169"/>
        <end position="219"/>
    </location>
</feature>
<proteinExistence type="inferred from homology"/>
<feature type="domain" description="GH18" evidence="9">
    <location>
        <begin position="228"/>
        <end position="561"/>
    </location>
</feature>
<comment type="similarity">
    <text evidence="6">Belongs to the glycosyl hydrolase 18 family.</text>
</comment>
<dbReference type="PANTHER" id="PTHR45708:SF49">
    <property type="entry name" value="ENDOCHITINASE"/>
    <property type="match status" value="1"/>
</dbReference>
<dbReference type="CDD" id="cd12214">
    <property type="entry name" value="ChiA1_BD"/>
    <property type="match status" value="1"/>
</dbReference>
<dbReference type="Pfam" id="PF00704">
    <property type="entry name" value="Glyco_hydro_18"/>
    <property type="match status" value="1"/>
</dbReference>